<feature type="compositionally biased region" description="Basic residues" evidence="1">
    <location>
        <begin position="602"/>
        <end position="616"/>
    </location>
</feature>
<dbReference type="PANTHER" id="PTHR13357">
    <property type="entry name" value="SH3 ADAPTER PROTEIN SPIN90 NCK INTERACTING PROTEIN WITH SH3 DOMAIN"/>
    <property type="match status" value="1"/>
</dbReference>
<organism evidence="3 4">
    <name type="scientific">Leucocoprinus birnbaumii</name>
    <dbReference type="NCBI Taxonomy" id="56174"/>
    <lineage>
        <taxon>Eukaryota</taxon>
        <taxon>Fungi</taxon>
        <taxon>Dikarya</taxon>
        <taxon>Basidiomycota</taxon>
        <taxon>Agaricomycotina</taxon>
        <taxon>Agaricomycetes</taxon>
        <taxon>Agaricomycetidae</taxon>
        <taxon>Agaricales</taxon>
        <taxon>Agaricineae</taxon>
        <taxon>Agaricaceae</taxon>
        <taxon>Leucocoprinus</taxon>
    </lineage>
</organism>
<dbReference type="EMBL" id="JANIEX010000588">
    <property type="protein sequence ID" value="KAJ3565248.1"/>
    <property type="molecule type" value="Genomic_DNA"/>
</dbReference>
<feature type="compositionally biased region" description="Polar residues" evidence="1">
    <location>
        <begin position="452"/>
        <end position="462"/>
    </location>
</feature>
<feature type="compositionally biased region" description="Polar residues" evidence="1">
    <location>
        <begin position="650"/>
        <end position="661"/>
    </location>
</feature>
<dbReference type="GO" id="GO:0000147">
    <property type="term" value="P:actin cortical patch assembly"/>
    <property type="evidence" value="ECO:0007669"/>
    <property type="project" value="TreeGrafter"/>
</dbReference>
<dbReference type="InterPro" id="IPR018556">
    <property type="entry name" value="SPIN90/Ldb17_LRD"/>
</dbReference>
<dbReference type="Pfam" id="PF09431">
    <property type="entry name" value="SPIN90_LRD"/>
    <property type="match status" value="1"/>
</dbReference>
<evidence type="ECO:0000313" key="4">
    <source>
        <dbReference type="Proteomes" id="UP001213000"/>
    </source>
</evidence>
<dbReference type="PANTHER" id="PTHR13357:SF1">
    <property type="entry name" value="NCK-INTERACTING PROTEIN WITH SH3 DOMAIN"/>
    <property type="match status" value="1"/>
</dbReference>
<evidence type="ECO:0000313" key="3">
    <source>
        <dbReference type="EMBL" id="KAJ3565248.1"/>
    </source>
</evidence>
<feature type="region of interest" description="Disordered" evidence="1">
    <location>
        <begin position="418"/>
        <end position="661"/>
    </location>
</feature>
<dbReference type="AlphaFoldDB" id="A0AAD5VPE2"/>
<proteinExistence type="predicted"/>
<feature type="compositionally biased region" description="Polar residues" evidence="1">
    <location>
        <begin position="622"/>
        <end position="639"/>
    </location>
</feature>
<feature type="compositionally biased region" description="Basic and acidic residues" evidence="1">
    <location>
        <begin position="436"/>
        <end position="450"/>
    </location>
</feature>
<dbReference type="Proteomes" id="UP001213000">
    <property type="component" value="Unassembled WGS sequence"/>
</dbReference>
<comment type="caution">
    <text evidence="3">The sequence shown here is derived from an EMBL/GenBank/DDBJ whole genome shotgun (WGS) entry which is preliminary data.</text>
</comment>
<feature type="domain" description="SPIN90/Ldb17 leucine-rich" evidence="2">
    <location>
        <begin position="225"/>
        <end position="375"/>
    </location>
</feature>
<reference evidence="3" key="1">
    <citation type="submission" date="2022-07" db="EMBL/GenBank/DDBJ databases">
        <title>Genome Sequence of Leucocoprinus birnbaumii.</title>
        <authorList>
            <person name="Buettner E."/>
        </authorList>
    </citation>
    <scope>NUCLEOTIDE SEQUENCE</scope>
    <source>
        <strain evidence="3">VT141</strain>
    </source>
</reference>
<feature type="compositionally biased region" description="Low complexity" evidence="1">
    <location>
        <begin position="583"/>
        <end position="600"/>
    </location>
</feature>
<dbReference type="GO" id="GO:0071933">
    <property type="term" value="F:Arp2/3 complex binding"/>
    <property type="evidence" value="ECO:0007669"/>
    <property type="project" value="TreeGrafter"/>
</dbReference>
<protein>
    <recommendedName>
        <fullName evidence="2">SPIN90/Ldb17 leucine-rich domain-containing protein</fullName>
    </recommendedName>
</protein>
<gene>
    <name evidence="3" type="ORF">NP233_g7758</name>
</gene>
<dbReference type="GO" id="GO:0006897">
    <property type="term" value="P:endocytosis"/>
    <property type="evidence" value="ECO:0007669"/>
    <property type="project" value="TreeGrafter"/>
</dbReference>
<accession>A0AAD5VPE2</accession>
<keyword evidence="4" id="KW-1185">Reference proteome</keyword>
<feature type="compositionally biased region" description="Basic and acidic residues" evidence="1">
    <location>
        <begin position="463"/>
        <end position="472"/>
    </location>
</feature>
<feature type="compositionally biased region" description="Low complexity" evidence="1">
    <location>
        <begin position="552"/>
        <end position="561"/>
    </location>
</feature>
<evidence type="ECO:0000259" key="2">
    <source>
        <dbReference type="Pfam" id="PF09431"/>
    </source>
</evidence>
<sequence length="661" mass="74452">MAQSDSSLVSAVAMDDELGIVYLIESAQEFWSELEDVLKLPSNEYQTLTLLDAALRRFLSLCTAYHGTCASPLQLEHAFGMLLDSELFEFHSERMCEIIVDDTRTNTDPHSQFISYNILFWFGKRKPEFFRSHKRWLPLLPLLMDHIMVDIDPDVEDTYTGTAGTSVGIPSIPVPIEAKLRTVAVKLLYEVCRMQNFSLQDLRVFDDDFIDLLFDLVEQTRDMHDDSFNYSVIKLIVSLNEQFMVASLPSDSPQQVDIPSPEKKNRVLRVLMRRLGFTKTFGENMIFMLNRAKRTQEDLCMQLLILKILYLIFTTKGTSEYFYTNDLCVLVDVFLRELVDLDEESESLRHNYLRVLHPLLTKTQLRDYPYKRPQILYTLESLVGRSKIRDVNPTTKRLVERCLTGDWCVQLRARRDAESASQGSDHSDTTPSVASPERHIPTAVKLERSNSKIKTLKSSKSVENLKVRHSSEPRPPMPSLEKLRRTSNSSSASLPAVADSKPTTNVPKRRGTAGSTIVGGAHAHKHHDRTGSQGAEHEFHTYHHQLLAPTEPSQTQQAPPRTRTRPPPPPPVQTRSMASPLISTPSPTSTTSSTSSSDQPQTRRRPPPAPPKRRKPPAVPSERTNGGATITVIRSSGIASTPLVKAVTPKPTSSLQQSTIF</sequence>
<dbReference type="GO" id="GO:0051666">
    <property type="term" value="P:actin cortical patch localization"/>
    <property type="evidence" value="ECO:0007669"/>
    <property type="project" value="TreeGrafter"/>
</dbReference>
<name>A0AAD5VPE2_9AGAR</name>
<feature type="compositionally biased region" description="Polar residues" evidence="1">
    <location>
        <begin position="419"/>
        <end position="433"/>
    </location>
</feature>
<evidence type="ECO:0000256" key="1">
    <source>
        <dbReference type="SAM" id="MobiDB-lite"/>
    </source>
</evidence>
<dbReference type="InterPro" id="IPR030125">
    <property type="entry name" value="SPIN90/Ldb17"/>
</dbReference>
<dbReference type="GO" id="GO:0030479">
    <property type="term" value="C:actin cortical patch"/>
    <property type="evidence" value="ECO:0007669"/>
    <property type="project" value="TreeGrafter"/>
</dbReference>